<feature type="compositionally biased region" description="Polar residues" evidence="8">
    <location>
        <begin position="540"/>
        <end position="549"/>
    </location>
</feature>
<dbReference type="GO" id="GO:0090307">
    <property type="term" value="P:mitotic spindle assembly"/>
    <property type="evidence" value="ECO:0007669"/>
    <property type="project" value="TreeGrafter"/>
</dbReference>
<dbReference type="GO" id="GO:0005876">
    <property type="term" value="C:spindle microtubule"/>
    <property type="evidence" value="ECO:0007669"/>
    <property type="project" value="TreeGrafter"/>
</dbReference>
<accession>A0A9P9AEW6</accession>
<dbReference type="GO" id="GO:0051301">
    <property type="term" value="P:cell division"/>
    <property type="evidence" value="ECO:0007669"/>
    <property type="project" value="UniProtKB-KW"/>
</dbReference>
<feature type="domain" description="TOG" evidence="9">
    <location>
        <begin position="873"/>
        <end position="1125"/>
    </location>
</feature>
<comment type="similarity">
    <text evidence="2">Belongs to the CLASP family.</text>
</comment>
<dbReference type="AlphaFoldDB" id="A0A9P9AEW6"/>
<evidence type="ECO:0000256" key="5">
    <source>
        <dbReference type="ARBA" id="ARBA00022701"/>
    </source>
</evidence>
<gene>
    <name evidence="10" type="ORF">F5X68DRAFT_228728</name>
</gene>
<proteinExistence type="inferred from homology"/>
<sequence>MADRISDDQVADLLRVIRSDVSVDVKVQHVNIIKSGIKQHNVPDHLVAQVAEGLRTASSSQHGILVNAGFTAFNHLLTRLSRQDPRYLTKEVKGSLPVVVDKLGDPKEKLRSLAAQALTTLYAVAPADVERSVRNIAMVGKNSRAKEAGMQWVLQMHQEHGLQFRGYVPTLMDLLEDADGMVRDVAKSTVIELFRNAPNTAKSDLKRQLKNFKVRPAIEQAIVKELAPTGGRPETPMETTTSVPAARPPSRANLASSMSALSIERPITPAIEVKAEAVEPAYVNTARELEDTFREMHMFFDGKETEQNWFKREESMTKLRRYIAGNAAQDFREPFLTHLRSLLDGIIKAIISLRTSLSKEGCALVQDIANAFGPGMDPLVELLMQTFIKLAAATKKIISQLANTVVETILSKVTYNTRLMQHVYAACQDKNVQPRTYASGWLQILLKKEGHHKSHMEHGGGLELIEKSIKRGLNDANPGVRERMRGTYWLFSTIWPARAELIMENLDGTAQKLLQKDSNNPNAAKKAEAAPVARPGLGLSRSTMTSSKPSLREAMLAQKRAMASKNLPARPGSAMAHLSPSRSVSGTSTASAATATTSTTGTTRTRPESTAVSGGMSVRPMRPAKRRPDIAPRPATAGPYSVRSHPGAEAPSPETLKSKLTANKPTLEASPRRTAAPRPRPGHASHASESSIPSPTAAKTPIGKPSATPTASPYATPVRARQTPVIVAPASPEVEVVEAEEADQPAPAADDEEQPAPASPEPEAVELPPSPPKLAQPEASPVRQTPVRESPAIHSPVRLSPAKPSPAPPSPSAVRLSPSKESSTPSKSLKVFEDPFTDEDQSSTPKPTIVLPVLEDRPVNEIVPVNGAAEAGGLSETPDKSGQNARLLESGITRVKARSLDVHGFRKLQTLIRENRAVFTDDKFDALLVGLFEFLEAPVVNTTADKGQDIKAQILATIKLLLKKQRDSFQPHVSRGLESLIATRSGYDSRTHIVSGLELLAEELVTLGDAAEIAVSMTKLLKGYQESTSEGARSLSMGLHILRELLEKREAYVPSDSERGALAGLAARCLESAESGVRMGAVQLCVALHGRIGDGPFWDAVKDAKDDPKNLITYYIAKKQRETAASGV</sequence>
<dbReference type="EMBL" id="JAGSXJ010000004">
    <property type="protein sequence ID" value="KAH6692357.1"/>
    <property type="molecule type" value="Genomic_DNA"/>
</dbReference>
<dbReference type="InterPro" id="IPR034085">
    <property type="entry name" value="TOG"/>
</dbReference>
<dbReference type="Pfam" id="PF12348">
    <property type="entry name" value="CLASP_N"/>
    <property type="match status" value="2"/>
</dbReference>
<evidence type="ECO:0000256" key="4">
    <source>
        <dbReference type="ARBA" id="ARBA00022618"/>
    </source>
</evidence>
<evidence type="ECO:0000256" key="3">
    <source>
        <dbReference type="ARBA" id="ARBA00011375"/>
    </source>
</evidence>
<dbReference type="GO" id="GO:0005881">
    <property type="term" value="C:cytoplasmic microtubule"/>
    <property type="evidence" value="ECO:0007669"/>
    <property type="project" value="TreeGrafter"/>
</dbReference>
<protein>
    <submittedName>
        <fullName evidence="10">Clasp N terminal-domain-containing protein</fullName>
    </submittedName>
</protein>
<evidence type="ECO:0000256" key="8">
    <source>
        <dbReference type="SAM" id="MobiDB-lite"/>
    </source>
</evidence>
<feature type="compositionally biased region" description="Low complexity" evidence="8">
    <location>
        <begin position="812"/>
        <end position="829"/>
    </location>
</feature>
<keyword evidence="4" id="KW-0132">Cell division</keyword>
<dbReference type="SMART" id="SM01349">
    <property type="entry name" value="TOG"/>
    <property type="match status" value="3"/>
</dbReference>
<feature type="compositionally biased region" description="Low complexity" evidence="8">
    <location>
        <begin position="519"/>
        <end position="533"/>
    </location>
</feature>
<dbReference type="InterPro" id="IPR024395">
    <property type="entry name" value="CLASP_N_dom"/>
</dbReference>
<feature type="domain" description="TOG" evidence="9">
    <location>
        <begin position="1"/>
        <end position="227"/>
    </location>
</feature>
<keyword evidence="5" id="KW-0493">Microtubule</keyword>
<reference evidence="10" key="1">
    <citation type="journal article" date="2021" name="Nat. Commun.">
        <title>Genetic determinants of endophytism in the Arabidopsis root mycobiome.</title>
        <authorList>
            <person name="Mesny F."/>
            <person name="Miyauchi S."/>
            <person name="Thiergart T."/>
            <person name="Pickel B."/>
            <person name="Atanasova L."/>
            <person name="Karlsson M."/>
            <person name="Huettel B."/>
            <person name="Barry K.W."/>
            <person name="Haridas S."/>
            <person name="Chen C."/>
            <person name="Bauer D."/>
            <person name="Andreopoulos W."/>
            <person name="Pangilinan J."/>
            <person name="LaButti K."/>
            <person name="Riley R."/>
            <person name="Lipzen A."/>
            <person name="Clum A."/>
            <person name="Drula E."/>
            <person name="Henrissat B."/>
            <person name="Kohler A."/>
            <person name="Grigoriev I.V."/>
            <person name="Martin F.M."/>
            <person name="Hacquard S."/>
        </authorList>
    </citation>
    <scope>NUCLEOTIDE SEQUENCE</scope>
    <source>
        <strain evidence="10">MPI-SDFR-AT-0117</strain>
    </source>
</reference>
<comment type="function">
    <text evidence="7">Microtubule binding protein that promotes the stabilization of dynamic microtubules. Required for mitotic spindle formation.</text>
</comment>
<keyword evidence="11" id="KW-1185">Reference proteome</keyword>
<feature type="compositionally biased region" description="Acidic residues" evidence="8">
    <location>
        <begin position="735"/>
        <end position="754"/>
    </location>
</feature>
<evidence type="ECO:0000256" key="1">
    <source>
        <dbReference type="ARBA" id="ARBA00004186"/>
    </source>
</evidence>
<feature type="region of interest" description="Disordered" evidence="8">
    <location>
        <begin position="228"/>
        <end position="251"/>
    </location>
</feature>
<dbReference type="Gene3D" id="1.25.10.10">
    <property type="entry name" value="Leucine-rich Repeat Variant"/>
    <property type="match status" value="3"/>
</dbReference>
<dbReference type="InterPro" id="IPR011989">
    <property type="entry name" value="ARM-like"/>
</dbReference>
<comment type="subcellular location">
    <subcellularLocation>
        <location evidence="1">Cytoplasm</location>
        <location evidence="1">Cytoskeleton</location>
        <location evidence="1">Spindle</location>
    </subcellularLocation>
</comment>
<dbReference type="PANTHER" id="PTHR21567">
    <property type="entry name" value="CLASP"/>
    <property type="match status" value="1"/>
</dbReference>
<evidence type="ECO:0000256" key="7">
    <source>
        <dbReference type="ARBA" id="ARBA00024889"/>
    </source>
</evidence>
<name>A0A9P9AEW6_9PEZI</name>
<dbReference type="GO" id="GO:0060172">
    <property type="term" value="P:astral microtubule depolymerization"/>
    <property type="evidence" value="ECO:0007669"/>
    <property type="project" value="TreeGrafter"/>
</dbReference>
<comment type="caution">
    <text evidence="10">The sequence shown here is derived from an EMBL/GenBank/DDBJ whole genome shotgun (WGS) entry which is preliminary data.</text>
</comment>
<feature type="domain" description="TOG" evidence="9">
    <location>
        <begin position="285"/>
        <end position="527"/>
    </location>
</feature>
<feature type="region of interest" description="Disordered" evidence="8">
    <location>
        <begin position="519"/>
        <end position="847"/>
    </location>
</feature>
<dbReference type="GO" id="GO:0005815">
    <property type="term" value="C:microtubule organizing center"/>
    <property type="evidence" value="ECO:0007669"/>
    <property type="project" value="TreeGrafter"/>
</dbReference>
<dbReference type="InterPro" id="IPR016024">
    <property type="entry name" value="ARM-type_fold"/>
</dbReference>
<dbReference type="Proteomes" id="UP000770015">
    <property type="component" value="Unassembled WGS sequence"/>
</dbReference>
<dbReference type="OrthoDB" id="46159at2759"/>
<evidence type="ECO:0000259" key="9">
    <source>
        <dbReference type="SMART" id="SM01349"/>
    </source>
</evidence>
<feature type="compositionally biased region" description="Low complexity" evidence="8">
    <location>
        <begin position="579"/>
        <end position="611"/>
    </location>
</feature>
<dbReference type="GO" id="GO:1990023">
    <property type="term" value="C:mitotic spindle midzone"/>
    <property type="evidence" value="ECO:0007669"/>
    <property type="project" value="TreeGrafter"/>
</dbReference>
<keyword evidence="6" id="KW-0498">Mitosis</keyword>
<evidence type="ECO:0000313" key="10">
    <source>
        <dbReference type="EMBL" id="KAH6692357.1"/>
    </source>
</evidence>
<evidence type="ECO:0000256" key="6">
    <source>
        <dbReference type="ARBA" id="ARBA00022776"/>
    </source>
</evidence>
<organism evidence="10 11">
    <name type="scientific">Plectosphaerella plurivora</name>
    <dbReference type="NCBI Taxonomy" id="936078"/>
    <lineage>
        <taxon>Eukaryota</taxon>
        <taxon>Fungi</taxon>
        <taxon>Dikarya</taxon>
        <taxon>Ascomycota</taxon>
        <taxon>Pezizomycotina</taxon>
        <taxon>Sordariomycetes</taxon>
        <taxon>Hypocreomycetidae</taxon>
        <taxon>Glomerellales</taxon>
        <taxon>Plectosphaerellaceae</taxon>
        <taxon>Plectosphaerella</taxon>
    </lineage>
</organism>
<dbReference type="GO" id="GO:0008017">
    <property type="term" value="F:microtubule binding"/>
    <property type="evidence" value="ECO:0007669"/>
    <property type="project" value="TreeGrafter"/>
</dbReference>
<dbReference type="PANTHER" id="PTHR21567:SF9">
    <property type="entry name" value="CLIP-ASSOCIATING PROTEIN"/>
    <property type="match status" value="1"/>
</dbReference>
<comment type="subunit">
    <text evidence="3">Interacts with microtubules.</text>
</comment>
<evidence type="ECO:0000313" key="11">
    <source>
        <dbReference type="Proteomes" id="UP000770015"/>
    </source>
</evidence>
<dbReference type="SUPFAM" id="SSF48371">
    <property type="entry name" value="ARM repeat"/>
    <property type="match status" value="1"/>
</dbReference>
<evidence type="ECO:0000256" key="2">
    <source>
        <dbReference type="ARBA" id="ARBA00009549"/>
    </source>
</evidence>
<keyword evidence="6" id="KW-0131">Cell cycle</keyword>